<proteinExistence type="predicted"/>
<dbReference type="RefSeq" id="WP_272102641.1">
    <property type="nucleotide sequence ID" value="NZ_JAQNDK010000005.1"/>
</dbReference>
<dbReference type="EMBL" id="JAQNDK010000005">
    <property type="protein sequence ID" value="MDC0684513.1"/>
    <property type="molecule type" value="Genomic_DNA"/>
</dbReference>
<name>A0ABT5CEZ3_9BACT</name>
<protein>
    <submittedName>
        <fullName evidence="1">Uncharacterized protein</fullName>
    </submittedName>
</protein>
<keyword evidence="2" id="KW-1185">Reference proteome</keyword>
<reference evidence="1 2" key="1">
    <citation type="submission" date="2023-01" db="EMBL/GenBank/DDBJ databases">
        <title>Minimal conservation of predation-associated metabolite biosynthetic gene clusters underscores biosynthetic potential of Myxococcota including descriptions for ten novel species: Archangium lansinium sp. nov., Myxococcus landrumus sp. nov., Nannocystis bai.</title>
        <authorList>
            <person name="Ahearne A."/>
            <person name="Stevens C."/>
            <person name="Dowd S."/>
        </authorList>
    </citation>
    <scope>NUCLEOTIDE SEQUENCE [LARGE SCALE GENOMIC DNA]</scope>
    <source>
        <strain evidence="1 2">WIWO2</strain>
    </source>
</reference>
<dbReference type="Proteomes" id="UP001217485">
    <property type="component" value="Unassembled WGS sequence"/>
</dbReference>
<evidence type="ECO:0000313" key="2">
    <source>
        <dbReference type="Proteomes" id="UP001217485"/>
    </source>
</evidence>
<comment type="caution">
    <text evidence="1">The sequence shown here is derived from an EMBL/GenBank/DDBJ whole genome shotgun (WGS) entry which is preliminary data.</text>
</comment>
<sequence>MFTAIASSRQPIRLHQLQGTIIASTGPYIAKAQGGQLLEQRKTEAVAAPDDQGVFSPPLDLKDIRTIDGRWPDCAWISAQVGWAFSGRTPYPREGMLRWDEGRGQWVEQPGIAWARGWADGVLAVAVDGKLRWVDGSDRPIPLLFVERPVPDFLSLSSYKVTKDGDILFEIQRSPHFAPGWWLFPRGGSEGERLDFQSLPELAGSSIFVNFGPSPYDWIAQGRLASEEPFGAYHLDGRWHMLPQMPLSSKWVQRELVVSPLGGFYMVSFERFGSLSICRLVGGQVWEPIPIFFYPNRCFPSDYQLRIDEEGDLWLAIDFGDLKQNDVVLYHARG</sequence>
<accession>A0ABT5CEZ3</accession>
<gene>
    <name evidence="1" type="ORF">POL72_42730</name>
</gene>
<organism evidence="1 2">
    <name type="scientific">Sorangium atrum</name>
    <dbReference type="NCBI Taxonomy" id="2995308"/>
    <lineage>
        <taxon>Bacteria</taxon>
        <taxon>Pseudomonadati</taxon>
        <taxon>Myxococcota</taxon>
        <taxon>Polyangia</taxon>
        <taxon>Polyangiales</taxon>
        <taxon>Polyangiaceae</taxon>
        <taxon>Sorangium</taxon>
    </lineage>
</organism>
<evidence type="ECO:0000313" key="1">
    <source>
        <dbReference type="EMBL" id="MDC0684513.1"/>
    </source>
</evidence>